<evidence type="ECO:0000313" key="1">
    <source>
        <dbReference type="EMBL" id="MFC5864824.1"/>
    </source>
</evidence>
<keyword evidence="2" id="KW-1185">Reference proteome</keyword>
<comment type="caution">
    <text evidence="1">The sequence shown here is derived from an EMBL/GenBank/DDBJ whole genome shotgun (WGS) entry which is preliminary data.</text>
</comment>
<proteinExistence type="predicted"/>
<gene>
    <name evidence="1" type="ORF">ACFPT7_21125</name>
</gene>
<dbReference type="Proteomes" id="UP001596091">
    <property type="component" value="Unassembled WGS sequence"/>
</dbReference>
<reference evidence="2" key="1">
    <citation type="journal article" date="2019" name="Int. J. Syst. Evol. Microbiol.">
        <title>The Global Catalogue of Microorganisms (GCM) 10K type strain sequencing project: providing services to taxonomists for standard genome sequencing and annotation.</title>
        <authorList>
            <consortium name="The Broad Institute Genomics Platform"/>
            <consortium name="The Broad Institute Genome Sequencing Center for Infectious Disease"/>
            <person name="Wu L."/>
            <person name="Ma J."/>
        </authorList>
    </citation>
    <scope>NUCLEOTIDE SEQUENCE [LARGE SCALE GENOMIC DNA]</scope>
    <source>
        <strain evidence="2">JCM 4087</strain>
    </source>
</reference>
<organism evidence="1 2">
    <name type="scientific">Acidicapsa dinghuensis</name>
    <dbReference type="NCBI Taxonomy" id="2218256"/>
    <lineage>
        <taxon>Bacteria</taxon>
        <taxon>Pseudomonadati</taxon>
        <taxon>Acidobacteriota</taxon>
        <taxon>Terriglobia</taxon>
        <taxon>Terriglobales</taxon>
        <taxon>Acidobacteriaceae</taxon>
        <taxon>Acidicapsa</taxon>
    </lineage>
</organism>
<accession>A0ABW1ELM2</accession>
<dbReference type="EMBL" id="JBHSPH010000010">
    <property type="protein sequence ID" value="MFC5864824.1"/>
    <property type="molecule type" value="Genomic_DNA"/>
</dbReference>
<evidence type="ECO:0000313" key="2">
    <source>
        <dbReference type="Proteomes" id="UP001596091"/>
    </source>
</evidence>
<protein>
    <submittedName>
        <fullName evidence="1">Uncharacterized protein</fullName>
    </submittedName>
</protein>
<dbReference type="RefSeq" id="WP_263332478.1">
    <property type="nucleotide sequence ID" value="NZ_JAGSYH010000001.1"/>
</dbReference>
<sequence>MEQYPEHDETFAELAAAQLVEQVKNKKTGEFQIPIKDNSGEWIVTVKLIKKSQ</sequence>
<name>A0ABW1ELM2_9BACT</name>